<dbReference type="Proteomes" id="UP000679352">
    <property type="component" value="Chromosome"/>
</dbReference>
<keyword evidence="4" id="KW-1185">Reference proteome</keyword>
<keyword evidence="1" id="KW-0472">Membrane</keyword>
<dbReference type="AlphaFoldDB" id="A0A975P729"/>
<feature type="transmembrane region" description="Helical" evidence="1">
    <location>
        <begin position="272"/>
        <end position="289"/>
    </location>
</feature>
<dbReference type="PANTHER" id="PTHR22911">
    <property type="entry name" value="ACYL-MALONYL CONDENSING ENZYME-RELATED"/>
    <property type="match status" value="1"/>
</dbReference>
<evidence type="ECO:0000259" key="2">
    <source>
        <dbReference type="Pfam" id="PF00892"/>
    </source>
</evidence>
<accession>A0A975P729</accession>
<feature type="transmembrane region" description="Helical" evidence="1">
    <location>
        <begin position="48"/>
        <end position="67"/>
    </location>
</feature>
<proteinExistence type="predicted"/>
<dbReference type="EMBL" id="CP076361">
    <property type="protein sequence ID" value="QWK90348.1"/>
    <property type="molecule type" value="Genomic_DNA"/>
</dbReference>
<feature type="transmembrane region" description="Helical" evidence="1">
    <location>
        <begin position="133"/>
        <end position="149"/>
    </location>
</feature>
<dbReference type="GO" id="GO:0016020">
    <property type="term" value="C:membrane"/>
    <property type="evidence" value="ECO:0007669"/>
    <property type="project" value="InterPro"/>
</dbReference>
<evidence type="ECO:0000313" key="4">
    <source>
        <dbReference type="Proteomes" id="UP000679352"/>
    </source>
</evidence>
<evidence type="ECO:0000256" key="1">
    <source>
        <dbReference type="SAM" id="Phobius"/>
    </source>
</evidence>
<keyword evidence="1" id="KW-0812">Transmembrane</keyword>
<feature type="transmembrane region" description="Helical" evidence="1">
    <location>
        <begin position="79"/>
        <end position="98"/>
    </location>
</feature>
<dbReference type="SUPFAM" id="SSF103481">
    <property type="entry name" value="Multidrug resistance efflux transporter EmrE"/>
    <property type="match status" value="2"/>
</dbReference>
<protein>
    <submittedName>
        <fullName evidence="3">DMT family transporter</fullName>
    </submittedName>
</protein>
<feature type="transmembrane region" description="Helical" evidence="1">
    <location>
        <begin position="246"/>
        <end position="266"/>
    </location>
</feature>
<dbReference type="InterPro" id="IPR037185">
    <property type="entry name" value="EmrE-like"/>
</dbReference>
<dbReference type="PANTHER" id="PTHR22911:SF135">
    <property type="entry name" value="BLR4310 PROTEIN"/>
    <property type="match status" value="1"/>
</dbReference>
<sequence length="298" mass="31594">MTAALTGRTVIQRAAVIGAGLTLFNTLVSVSADAIAKDLITSYAAPQLMALSGLIAVTLGLIAAMSGQKERILSTGSPGLLALRSVLGAVSTTCFFYALRYLPFAEVFLFIAIMPVLGALFAALVLREPVPGAVWLALCFGLTGMIFLFPEGLTAIGVGHWIGLAASATGSASIVLSRRICRSHTHSMAQVFYAQMACMIGGALFLPLVWKPMALADVGLLLAYTLFLIGTRWLMVVILRMLPAYVVMQLANVQFIWMVILGRSLFGEVTGLHIWVGSALVVGSGIWLIHAQRAAARA</sequence>
<feature type="domain" description="EamA" evidence="2">
    <location>
        <begin position="18"/>
        <end position="148"/>
    </location>
</feature>
<dbReference type="KEGG" id="gfu:KM031_16290"/>
<reference evidence="3" key="1">
    <citation type="submission" date="2021-06" db="EMBL/GenBank/DDBJ databases">
        <title>Direct submission.</title>
        <authorList>
            <person name="Lee C.-S."/>
            <person name="Jin L."/>
        </authorList>
    </citation>
    <scope>NUCLEOTIDE SEQUENCE</scope>
    <source>
        <strain evidence="3">Con5</strain>
    </source>
</reference>
<name>A0A975P729_9RHOB</name>
<feature type="transmembrane region" description="Helical" evidence="1">
    <location>
        <begin position="104"/>
        <end position="126"/>
    </location>
</feature>
<dbReference type="InterPro" id="IPR000620">
    <property type="entry name" value="EamA_dom"/>
</dbReference>
<feature type="transmembrane region" description="Helical" evidence="1">
    <location>
        <begin position="188"/>
        <end position="209"/>
    </location>
</feature>
<gene>
    <name evidence="3" type="ORF">KM031_16290</name>
</gene>
<feature type="transmembrane region" description="Helical" evidence="1">
    <location>
        <begin position="155"/>
        <end position="176"/>
    </location>
</feature>
<dbReference type="RefSeq" id="WP_215504403.1">
    <property type="nucleotide sequence ID" value="NZ_CP076361.1"/>
</dbReference>
<keyword evidence="1" id="KW-1133">Transmembrane helix</keyword>
<organism evidence="3 4">
    <name type="scientific">Gemmobacter fulvus</name>
    <dbReference type="NCBI Taxonomy" id="2840474"/>
    <lineage>
        <taxon>Bacteria</taxon>
        <taxon>Pseudomonadati</taxon>
        <taxon>Pseudomonadota</taxon>
        <taxon>Alphaproteobacteria</taxon>
        <taxon>Rhodobacterales</taxon>
        <taxon>Paracoccaceae</taxon>
        <taxon>Gemmobacter</taxon>
    </lineage>
</organism>
<feature type="transmembrane region" description="Helical" evidence="1">
    <location>
        <begin position="221"/>
        <end position="239"/>
    </location>
</feature>
<evidence type="ECO:0000313" key="3">
    <source>
        <dbReference type="EMBL" id="QWK90348.1"/>
    </source>
</evidence>
<dbReference type="Pfam" id="PF00892">
    <property type="entry name" value="EamA"/>
    <property type="match status" value="1"/>
</dbReference>